<name>A0A9P3HFP7_9FUNG</name>
<feature type="compositionally biased region" description="Acidic residues" evidence="1">
    <location>
        <begin position="403"/>
        <end position="421"/>
    </location>
</feature>
<dbReference type="InterPro" id="IPR001810">
    <property type="entry name" value="F-box_dom"/>
</dbReference>
<feature type="compositionally biased region" description="Basic and acidic residues" evidence="1">
    <location>
        <begin position="339"/>
        <end position="350"/>
    </location>
</feature>
<evidence type="ECO:0000313" key="4">
    <source>
        <dbReference type="Proteomes" id="UP000827284"/>
    </source>
</evidence>
<feature type="region of interest" description="Disordered" evidence="1">
    <location>
        <begin position="440"/>
        <end position="459"/>
    </location>
</feature>
<dbReference type="InterPro" id="IPR036047">
    <property type="entry name" value="F-box-like_dom_sf"/>
</dbReference>
<dbReference type="Proteomes" id="UP000827284">
    <property type="component" value="Unassembled WGS sequence"/>
</dbReference>
<dbReference type="OrthoDB" id="2387036at2759"/>
<keyword evidence="4" id="KW-1185">Reference proteome</keyword>
<dbReference type="CDD" id="cd09917">
    <property type="entry name" value="F-box_SF"/>
    <property type="match status" value="1"/>
</dbReference>
<reference evidence="3" key="2">
    <citation type="journal article" date="2022" name="Microbiol. Resour. Announc.">
        <title>Whole-Genome Sequence of Entomortierella parvispora E1425, a Mucoromycotan Fungus Associated with Burkholderiaceae-Related Endosymbiotic Bacteria.</title>
        <authorList>
            <person name="Herlambang A."/>
            <person name="Guo Y."/>
            <person name="Takashima Y."/>
            <person name="Narisawa K."/>
            <person name="Ohta H."/>
            <person name="Nishizawa T."/>
        </authorList>
    </citation>
    <scope>NUCLEOTIDE SEQUENCE</scope>
    <source>
        <strain evidence="3">E1425</strain>
    </source>
</reference>
<dbReference type="SUPFAM" id="SSF81383">
    <property type="entry name" value="F-box domain"/>
    <property type="match status" value="1"/>
</dbReference>
<organism evidence="3 4">
    <name type="scientific">Entomortierella parvispora</name>
    <dbReference type="NCBI Taxonomy" id="205924"/>
    <lineage>
        <taxon>Eukaryota</taxon>
        <taxon>Fungi</taxon>
        <taxon>Fungi incertae sedis</taxon>
        <taxon>Mucoromycota</taxon>
        <taxon>Mortierellomycotina</taxon>
        <taxon>Mortierellomycetes</taxon>
        <taxon>Mortierellales</taxon>
        <taxon>Mortierellaceae</taxon>
        <taxon>Entomortierella</taxon>
    </lineage>
</organism>
<comment type="caution">
    <text evidence="3">The sequence shown here is derived from an EMBL/GenBank/DDBJ whole genome shotgun (WGS) entry which is preliminary data.</text>
</comment>
<proteinExistence type="predicted"/>
<feature type="region of interest" description="Disordered" evidence="1">
    <location>
        <begin position="871"/>
        <end position="896"/>
    </location>
</feature>
<feature type="region of interest" description="Disordered" evidence="1">
    <location>
        <begin position="69"/>
        <end position="88"/>
    </location>
</feature>
<feature type="region of interest" description="Disordered" evidence="1">
    <location>
        <begin position="339"/>
        <end position="421"/>
    </location>
</feature>
<evidence type="ECO:0000256" key="1">
    <source>
        <dbReference type="SAM" id="MobiDB-lite"/>
    </source>
</evidence>
<dbReference type="AlphaFoldDB" id="A0A9P3HFP7"/>
<feature type="region of interest" description="Disordered" evidence="1">
    <location>
        <begin position="625"/>
        <end position="646"/>
    </location>
</feature>
<feature type="compositionally biased region" description="Polar residues" evidence="1">
    <location>
        <begin position="873"/>
        <end position="882"/>
    </location>
</feature>
<feature type="compositionally biased region" description="Basic and acidic residues" evidence="1">
    <location>
        <begin position="69"/>
        <end position="81"/>
    </location>
</feature>
<accession>A0A9P3HFP7</accession>
<protein>
    <recommendedName>
        <fullName evidence="2">F-box domain-containing protein</fullName>
    </recommendedName>
</protein>
<feature type="compositionally biased region" description="Polar residues" evidence="1">
    <location>
        <begin position="387"/>
        <end position="396"/>
    </location>
</feature>
<feature type="compositionally biased region" description="Low complexity" evidence="1">
    <location>
        <begin position="883"/>
        <end position="895"/>
    </location>
</feature>
<reference evidence="3" key="1">
    <citation type="submission" date="2021-11" db="EMBL/GenBank/DDBJ databases">
        <authorList>
            <person name="Herlambang A."/>
            <person name="Guo Y."/>
            <person name="Takashima Y."/>
            <person name="Nishizawa T."/>
        </authorList>
    </citation>
    <scope>NUCLEOTIDE SEQUENCE</scope>
    <source>
        <strain evidence="3">E1425</strain>
    </source>
</reference>
<evidence type="ECO:0000313" key="3">
    <source>
        <dbReference type="EMBL" id="GJJ75839.1"/>
    </source>
</evidence>
<dbReference type="PROSITE" id="PS50181">
    <property type="entry name" value="FBOX"/>
    <property type="match status" value="1"/>
</dbReference>
<gene>
    <name evidence="3" type="ORF">EMPS_08197</name>
</gene>
<dbReference type="EMBL" id="BQFW01000011">
    <property type="protein sequence ID" value="GJJ75839.1"/>
    <property type="molecule type" value="Genomic_DNA"/>
</dbReference>
<feature type="domain" description="F-box" evidence="2">
    <location>
        <begin position="209"/>
        <end position="240"/>
    </location>
</feature>
<evidence type="ECO:0000259" key="2">
    <source>
        <dbReference type="PROSITE" id="PS50181"/>
    </source>
</evidence>
<sequence>MMSLGQVRKTFHRHLLLDTYLPSSFHSDFCLNLPQHPSSSYSSSPSSSTSPFNSATDTVCNYYNSSKHSYSDDSGGEKDENGFITGSTGIRSQQKAGFIGTPMDTMDYTRHHCKILKATLEVNKRQSKLKGKSPVVDSLKYKTTAAALSTPSSSTTSLVSPSAATTTMTTASPSRPLFPKSKIPIAAHPSSSCNASFLSKSKVPYYASCFSPLDLPSEIFLYLLQFLQPADLWRLCQVSRTMQAKTLGYMSKLQKFNYAAVRILHQEHSDALSEPSMRRGETFYDRMTATTCSTRIAQLSRVASQNQGQVHSRSSYWLAQARFLVASIMERTAYEPRQEVVRRRGGKESTRATLESGNNGGSSSNHGGSDHSDGTGSSIVRFDNHTDVTPASTTTAPLMHDDAAEEEEEVQSPEEGANQDETEIATMTNTETHEITSAGSFWSSTAGPAQPPSPSAVAPTLSFLAGQGRTSGLNAKGKFRGPPPGSLPQDRLLAMVDLLFDPNMVHLNHRRAIINCARYVSASIDETFMTAFSTKDPFNPDFHATFQDRCVVHTGPYLTMYSPILYDDDGLELTEQEQALIGRASTKVIYPPQKLQNFQILLWHRCLSDLIALYNKIQDRHLPEAHPIAPSSSKRKHKKEISTAASSLTSLSSPVCCQDPPRSASRFYSQSRSSDETMSQACQESYPMCCHAHSLVFSAEYASSHLVPYPVRVHFRRMVQKVQAATHRAFWSATSGIRSSSSFSGPSGLWTRRMVEYTGPRDRLRFCSGSVHPPNYARVSSSLDLSNKDGKKQQVETEALMQQRLRIEEGLRQDTLMKQELLALCHMACGLFLVEERAAMDTPPTIMSLLRQGGPWNKGVWREGEWRRLAIDPSSSPKSGKTASRAAPNNSSSNSVMDQGRWQKICVATIQFLAHEDLSWGGNRANAELSRLRTTSNASSWIYHE</sequence>